<dbReference type="GO" id="GO:0003700">
    <property type="term" value="F:DNA-binding transcription factor activity"/>
    <property type="evidence" value="ECO:0007669"/>
    <property type="project" value="InterPro"/>
</dbReference>
<dbReference type="Pfam" id="PF14525">
    <property type="entry name" value="AraC_binding_2"/>
    <property type="match status" value="1"/>
</dbReference>
<sequence>MSDRSLPFAAHPRVCTQDVDEAQARVGELLGRYKLRPVEPGAHIDACMTGIEFDGIGLYCLGYGAAVSIIPQMIDRHLLVSLPLAGVAEVSHGSERITSTPELASVLSLTRPMSVRWSAGHCGLFTRFDRGALENQLGRLLGRRPDRPLAFSLGMDLTRPPARSWRSVAELLRNEAETGGGMLEQPLVVRQLEGLLMTQLLIAQPSNYSDALCDGQRRVAPPTVRRAVSLIEEHADEPLTVEDIAEAVGVSARALQEGFRRHLEKTPMGYLREVRLDRARAELAVTDPVAATVTDVAYRWGFAHLGRFSLAYRQRFGESPSDTLRR</sequence>
<evidence type="ECO:0000256" key="1">
    <source>
        <dbReference type="ARBA" id="ARBA00023015"/>
    </source>
</evidence>
<accession>A0A5J5K6B6</accession>
<dbReference type="PROSITE" id="PS00041">
    <property type="entry name" value="HTH_ARAC_FAMILY_1"/>
    <property type="match status" value="1"/>
</dbReference>
<dbReference type="InterPro" id="IPR050204">
    <property type="entry name" value="AraC_XylS_family_regulators"/>
</dbReference>
<dbReference type="Proteomes" id="UP000327011">
    <property type="component" value="Unassembled WGS sequence"/>
</dbReference>
<gene>
    <name evidence="5" type="ORF">F5972_11110</name>
</gene>
<dbReference type="InterPro" id="IPR018062">
    <property type="entry name" value="HTH_AraC-typ_CS"/>
</dbReference>
<reference evidence="5 6" key="1">
    <citation type="submission" date="2019-09" db="EMBL/GenBank/DDBJ databases">
        <title>Screening of Novel Bioactive Compounds from Soil-Associated.</title>
        <authorList>
            <person name="Gong X."/>
        </authorList>
    </citation>
    <scope>NUCLEOTIDE SEQUENCE [LARGE SCALE GENOMIC DNA]</scope>
    <source>
        <strain evidence="5 6">Gxj-6</strain>
    </source>
</reference>
<evidence type="ECO:0000259" key="4">
    <source>
        <dbReference type="PROSITE" id="PS01124"/>
    </source>
</evidence>
<keyword evidence="3" id="KW-0804">Transcription</keyword>
<keyword evidence="1" id="KW-0805">Transcription regulation</keyword>
<dbReference type="PANTHER" id="PTHR46796">
    <property type="entry name" value="HTH-TYPE TRANSCRIPTIONAL ACTIVATOR RHAS-RELATED"/>
    <property type="match status" value="1"/>
</dbReference>
<protein>
    <submittedName>
        <fullName evidence="5">AraC family transcriptional regulator</fullName>
    </submittedName>
</protein>
<dbReference type="Gene3D" id="1.10.10.60">
    <property type="entry name" value="Homeodomain-like"/>
    <property type="match status" value="1"/>
</dbReference>
<evidence type="ECO:0000256" key="2">
    <source>
        <dbReference type="ARBA" id="ARBA00023125"/>
    </source>
</evidence>
<evidence type="ECO:0000313" key="6">
    <source>
        <dbReference type="Proteomes" id="UP000327011"/>
    </source>
</evidence>
<evidence type="ECO:0000256" key="3">
    <source>
        <dbReference type="ARBA" id="ARBA00023163"/>
    </source>
</evidence>
<name>A0A5J5K6B6_9ACTN</name>
<dbReference type="EMBL" id="VYTZ01000004">
    <property type="protein sequence ID" value="KAA9378795.1"/>
    <property type="molecule type" value="Genomic_DNA"/>
</dbReference>
<dbReference type="InterPro" id="IPR009057">
    <property type="entry name" value="Homeodomain-like_sf"/>
</dbReference>
<dbReference type="PANTHER" id="PTHR46796:SF12">
    <property type="entry name" value="HTH-TYPE DNA-BINDING TRANSCRIPTIONAL ACTIVATOR EUTR"/>
    <property type="match status" value="1"/>
</dbReference>
<dbReference type="InterPro" id="IPR018060">
    <property type="entry name" value="HTH_AraC"/>
</dbReference>
<keyword evidence="6" id="KW-1185">Reference proteome</keyword>
<feature type="domain" description="HTH araC/xylS-type" evidence="4">
    <location>
        <begin position="225"/>
        <end position="326"/>
    </location>
</feature>
<dbReference type="AlphaFoldDB" id="A0A5J5K6B6"/>
<dbReference type="SMART" id="SM00342">
    <property type="entry name" value="HTH_ARAC"/>
    <property type="match status" value="1"/>
</dbReference>
<organism evidence="5 6">
    <name type="scientific">Microbispora cellulosiformans</name>
    <dbReference type="NCBI Taxonomy" id="2614688"/>
    <lineage>
        <taxon>Bacteria</taxon>
        <taxon>Bacillati</taxon>
        <taxon>Actinomycetota</taxon>
        <taxon>Actinomycetes</taxon>
        <taxon>Streptosporangiales</taxon>
        <taxon>Streptosporangiaceae</taxon>
        <taxon>Microbispora</taxon>
    </lineage>
</organism>
<dbReference type="InterPro" id="IPR035418">
    <property type="entry name" value="AraC-bd_2"/>
</dbReference>
<comment type="caution">
    <text evidence="5">The sequence shown here is derived from an EMBL/GenBank/DDBJ whole genome shotgun (WGS) entry which is preliminary data.</text>
</comment>
<dbReference type="Pfam" id="PF12833">
    <property type="entry name" value="HTH_18"/>
    <property type="match status" value="1"/>
</dbReference>
<dbReference type="SUPFAM" id="SSF46689">
    <property type="entry name" value="Homeodomain-like"/>
    <property type="match status" value="2"/>
</dbReference>
<dbReference type="GO" id="GO:0043565">
    <property type="term" value="F:sequence-specific DNA binding"/>
    <property type="evidence" value="ECO:0007669"/>
    <property type="project" value="InterPro"/>
</dbReference>
<keyword evidence="2" id="KW-0238">DNA-binding</keyword>
<proteinExistence type="predicted"/>
<dbReference type="PROSITE" id="PS01124">
    <property type="entry name" value="HTH_ARAC_FAMILY_2"/>
    <property type="match status" value="1"/>
</dbReference>
<evidence type="ECO:0000313" key="5">
    <source>
        <dbReference type="EMBL" id="KAA9378795.1"/>
    </source>
</evidence>